<evidence type="ECO:0000313" key="2">
    <source>
        <dbReference type="EMBL" id="CRZ16252.1"/>
    </source>
</evidence>
<reference evidence="3" key="1">
    <citation type="submission" date="2015-07" db="EMBL/GenBank/DDBJ databases">
        <authorList>
            <person name="Urmite Genomes"/>
        </authorList>
    </citation>
    <scope>NUCLEOTIDE SEQUENCE [LARGE SCALE GENOMIC DNA]</scope>
    <source>
        <strain evidence="3">type strain: ATCC 49404</strain>
    </source>
</reference>
<proteinExistence type="predicted"/>
<dbReference type="EMBL" id="CWKH01000001">
    <property type="protein sequence ID" value="CRZ16252.1"/>
    <property type="molecule type" value="Genomic_DNA"/>
</dbReference>
<keyword evidence="3" id="KW-1185">Reference proteome</keyword>
<feature type="chain" id="PRO_5005224181" evidence="1">
    <location>
        <begin position="27"/>
        <end position="319"/>
    </location>
</feature>
<dbReference type="AlphaFoldDB" id="A0A0H5RRY2"/>
<organism evidence="2 3">
    <name type="scientific">Mycolicibacterium neworleansense</name>
    <dbReference type="NCBI Taxonomy" id="146018"/>
    <lineage>
        <taxon>Bacteria</taxon>
        <taxon>Bacillati</taxon>
        <taxon>Actinomycetota</taxon>
        <taxon>Actinomycetes</taxon>
        <taxon>Mycobacteriales</taxon>
        <taxon>Mycobacteriaceae</taxon>
        <taxon>Mycolicibacterium</taxon>
    </lineage>
</organism>
<name>A0A0H5RRY2_9MYCO</name>
<feature type="signal peptide" evidence="1">
    <location>
        <begin position="1"/>
        <end position="26"/>
    </location>
</feature>
<accession>A0A0H5RRY2</accession>
<gene>
    <name evidence="2" type="ORF">BN2156_03119</name>
</gene>
<evidence type="ECO:0000313" key="3">
    <source>
        <dbReference type="Proteomes" id="UP000199147"/>
    </source>
</evidence>
<sequence length="319" mass="34788" precursor="true">MSMRLTAVAAALFVAVTVGLSGCTGAPDREEEALDIRDRIAAMPGVSDVDMIYDNGVLEGTRFELKVDMEQASDQQVGAVAAQLDEQRGKDFAKFDQRMEIRVAERTSLSGSADLPDDIEQVAGQLRRLRADAPAGDITWFAGAAPDASRMRVQEAAEPGAAVDAILRIFADRPPRDIEVSAADRVADPHWMIFNPFTLADKQRIDRQLAAAAPALPGWIGIRDGQVERLTITVPNPATAYEDVVRTIHAIEAGPAHPVDLLWRWAGDPARYNEPRWAGGAMIGKCDYPSGDRTKSEPLVPDAMALQQRIRDEFDTCLK</sequence>
<keyword evidence="1" id="KW-0732">Signal</keyword>
<dbReference type="Proteomes" id="UP000199147">
    <property type="component" value="Unassembled WGS sequence"/>
</dbReference>
<evidence type="ECO:0000256" key="1">
    <source>
        <dbReference type="SAM" id="SignalP"/>
    </source>
</evidence>
<protein>
    <submittedName>
        <fullName evidence="2">Uncharacterized protein</fullName>
    </submittedName>
</protein>
<dbReference type="PROSITE" id="PS51257">
    <property type="entry name" value="PROKAR_LIPOPROTEIN"/>
    <property type="match status" value="1"/>
</dbReference>